<keyword evidence="5" id="KW-1185">Reference proteome</keyword>
<dbReference type="InterPro" id="IPR011646">
    <property type="entry name" value="KAP_P-loop"/>
</dbReference>
<dbReference type="InterPro" id="IPR052754">
    <property type="entry name" value="NTPase_KAP_P-loop"/>
</dbReference>
<dbReference type="RefSeq" id="WP_094571637.1">
    <property type="nucleotide sequence ID" value="NZ_CP022743.1"/>
</dbReference>
<feature type="transmembrane region" description="Helical" evidence="1">
    <location>
        <begin position="497"/>
        <end position="516"/>
    </location>
</feature>
<feature type="domain" description="Helicase/UvrB N-terminal" evidence="2">
    <location>
        <begin position="7"/>
        <end position="127"/>
    </location>
</feature>
<dbReference type="KEGG" id="muc:MuYL_3575"/>
<feature type="transmembrane region" description="Helical" evidence="1">
    <location>
        <begin position="536"/>
        <end position="553"/>
    </location>
</feature>
<dbReference type="GO" id="GO:0016787">
    <property type="term" value="F:hydrolase activity"/>
    <property type="evidence" value="ECO:0007669"/>
    <property type="project" value="InterPro"/>
</dbReference>
<dbReference type="InterPro" id="IPR006935">
    <property type="entry name" value="Helicase/UvrB_N"/>
</dbReference>
<feature type="domain" description="KAP NTPase" evidence="3">
    <location>
        <begin position="396"/>
        <end position="662"/>
    </location>
</feature>
<accession>A0A223P0B4</accession>
<keyword evidence="1" id="KW-0472">Membrane</keyword>
<proteinExistence type="predicted"/>
<sequence>MKSPDQFPHQQSAVNVITENIKKDVRRLQIAMAPGTGKYQVIAGVIAELQEIFQPYSRKVLVITGSSALQQQLLAQFRADQSDYLVIDDFSILNSDEPSISVCTLQSLHDNKRMRLREMKRKPDVIISLDIGPDQPSLKSFLASYSEAIQIAFVNHPGKSNWFGDPIWAYSVSDAINDQILLPLFIKQISFTDFQKTAENDQFPDDQPHLIQAARIFLTENKDQKAIVYCPSVVFAKRFAEELNQTNKGLAVVIHAGLHMGERRRLISEYQRNPNPVVLCSASVLGDFRELALTKTIAILRNTSSQIELQNMLVPGLLPFADKEQGIVLDFVGLKGLLGSLGINGKEEFEDSVESNVVIESEGKKPGPDKRYFKKADIQFRDKKEIDGVLGVGELADELAEIITMMPAEQGSMIGIFGKWGRGKTFLIDQTWKKLKAGKKFIKVDYHAWKYQDTPATWAYLYECLAEAYFKPDVSYKVIKWLIGIGRVFWLNIRRKGLWPLFKFIGIISAGGIAWLLSKELFSQLNKDLETLLNRLGLSLAICTTAYALFVSAKKEYSAKAKDLFLKYSTKHSFKEHLGIQAEIQKETLTLLKTWIPKRKLKDRKIILFVEDIDRCNEVKTIQIIDSLRVLLEDPKIAERIVVVTAVDERILKLAIKMKYYALVSLDKAEAGKENELRKALNAMVNEYIDKLFIAGLKLGNLSLSESDEFFLALTKPDRIEEKANELTAILTSDNNREYGRYSQQIRDHDFDQMVIDSELANQEDWSYEEPDFAMDVLEGSEPLTESAPIEDTANNAPLNKLSNDEVDILRVSIAKYKGVTPRQIRVFYYRYLIAKNLLIRRYEKMGRTSVWQIHFNCRVLATLIVSYTVHEEAGILEGHLMSSLDNQQQMQSVALMKETVINGFDYQQLLKVLSIVIAY</sequence>
<evidence type="ECO:0008006" key="6">
    <source>
        <dbReference type="Google" id="ProtNLM"/>
    </source>
</evidence>
<dbReference type="AlphaFoldDB" id="A0A223P0B4"/>
<evidence type="ECO:0000313" key="5">
    <source>
        <dbReference type="Proteomes" id="UP000215002"/>
    </source>
</evidence>
<dbReference type="GO" id="GO:0005524">
    <property type="term" value="F:ATP binding"/>
    <property type="evidence" value="ECO:0007669"/>
    <property type="project" value="InterPro"/>
</dbReference>
<evidence type="ECO:0000259" key="3">
    <source>
        <dbReference type="Pfam" id="PF07693"/>
    </source>
</evidence>
<dbReference type="PANTHER" id="PTHR22674">
    <property type="entry name" value="NTPASE, KAP FAMILY P-LOOP DOMAIN-CONTAINING 1"/>
    <property type="match status" value="1"/>
</dbReference>
<evidence type="ECO:0000313" key="4">
    <source>
        <dbReference type="EMBL" id="ASU35460.1"/>
    </source>
</evidence>
<name>A0A223P0B4_9SPHI</name>
<dbReference type="Pfam" id="PF07693">
    <property type="entry name" value="KAP_NTPase"/>
    <property type="match status" value="1"/>
</dbReference>
<evidence type="ECO:0000259" key="2">
    <source>
        <dbReference type="Pfam" id="PF04851"/>
    </source>
</evidence>
<keyword evidence="1" id="KW-1133">Transmembrane helix</keyword>
<dbReference type="SUPFAM" id="SSF52540">
    <property type="entry name" value="P-loop containing nucleoside triphosphate hydrolases"/>
    <property type="match status" value="3"/>
</dbReference>
<dbReference type="EMBL" id="CP022743">
    <property type="protein sequence ID" value="ASU35460.1"/>
    <property type="molecule type" value="Genomic_DNA"/>
</dbReference>
<evidence type="ECO:0000256" key="1">
    <source>
        <dbReference type="SAM" id="Phobius"/>
    </source>
</evidence>
<gene>
    <name evidence="4" type="ORF">MuYL_3575</name>
</gene>
<reference evidence="4 5" key="1">
    <citation type="submission" date="2017-08" db="EMBL/GenBank/DDBJ databases">
        <title>Complete genome sequence of Mucilaginibacter sp. strain BJC16-A31.</title>
        <authorList>
            <consortium name="Henan University of Science and Technology"/>
            <person name="You X."/>
        </authorList>
    </citation>
    <scope>NUCLEOTIDE SEQUENCE [LARGE SCALE GENOMIC DNA]</scope>
    <source>
        <strain evidence="4 5">BJC16-A31</strain>
    </source>
</reference>
<organism evidence="4 5">
    <name type="scientific">Mucilaginibacter xinganensis</name>
    <dbReference type="NCBI Taxonomy" id="1234841"/>
    <lineage>
        <taxon>Bacteria</taxon>
        <taxon>Pseudomonadati</taxon>
        <taxon>Bacteroidota</taxon>
        <taxon>Sphingobacteriia</taxon>
        <taxon>Sphingobacteriales</taxon>
        <taxon>Sphingobacteriaceae</taxon>
        <taxon>Mucilaginibacter</taxon>
    </lineage>
</organism>
<dbReference type="PANTHER" id="PTHR22674:SF6">
    <property type="entry name" value="NTPASE KAP FAMILY P-LOOP DOMAIN-CONTAINING PROTEIN 1"/>
    <property type="match status" value="1"/>
</dbReference>
<dbReference type="InterPro" id="IPR027417">
    <property type="entry name" value="P-loop_NTPase"/>
</dbReference>
<dbReference type="GO" id="GO:0003677">
    <property type="term" value="F:DNA binding"/>
    <property type="evidence" value="ECO:0007669"/>
    <property type="project" value="InterPro"/>
</dbReference>
<protein>
    <recommendedName>
        <fullName evidence="6">KAP NTPase domain-containing protein</fullName>
    </recommendedName>
</protein>
<dbReference type="Proteomes" id="UP000215002">
    <property type="component" value="Chromosome"/>
</dbReference>
<keyword evidence="1" id="KW-0812">Transmembrane</keyword>
<dbReference type="Pfam" id="PF04851">
    <property type="entry name" value="ResIII"/>
    <property type="match status" value="1"/>
</dbReference>
<dbReference type="OrthoDB" id="88903at2"/>
<dbReference type="Gene3D" id="3.40.50.300">
    <property type="entry name" value="P-loop containing nucleotide triphosphate hydrolases"/>
    <property type="match status" value="2"/>
</dbReference>